<reference evidence="5" key="2">
    <citation type="submission" date="2023-06" db="EMBL/GenBank/DDBJ databases">
        <authorList>
            <consortium name="Lawrence Berkeley National Laboratory"/>
            <person name="Haridas S."/>
            <person name="Hensen N."/>
            <person name="Bonometti L."/>
            <person name="Westerberg I."/>
            <person name="Brannstrom I.O."/>
            <person name="Guillou S."/>
            <person name="Cros-Aarteil S."/>
            <person name="Calhoun S."/>
            <person name="Kuo A."/>
            <person name="Mondo S."/>
            <person name="Pangilinan J."/>
            <person name="Riley R."/>
            <person name="Labutti K."/>
            <person name="Andreopoulos B."/>
            <person name="Lipzen A."/>
            <person name="Chen C."/>
            <person name="Yanf M."/>
            <person name="Daum C."/>
            <person name="Ng V."/>
            <person name="Clum A."/>
            <person name="Steindorff A."/>
            <person name="Ohm R."/>
            <person name="Martin F."/>
            <person name="Silar P."/>
            <person name="Natvig D."/>
            <person name="Lalanne C."/>
            <person name="Gautier V."/>
            <person name="Ament-Velasquez S.L."/>
            <person name="Kruys A."/>
            <person name="Hutchinson M.I."/>
            <person name="Powell A.J."/>
            <person name="Barry K."/>
            <person name="Miller A.N."/>
            <person name="Grigoriev I.V."/>
            <person name="Debuchy R."/>
            <person name="Gladieux P."/>
            <person name="Thoren M.H."/>
            <person name="Johannesson H."/>
        </authorList>
    </citation>
    <scope>NUCLEOTIDE SEQUENCE</scope>
    <source>
        <strain evidence="5">CBS 958.72</strain>
    </source>
</reference>
<feature type="domain" description="DUF7707" evidence="4">
    <location>
        <begin position="22"/>
        <end position="125"/>
    </location>
</feature>
<feature type="transmembrane region" description="Helical" evidence="2">
    <location>
        <begin position="179"/>
        <end position="202"/>
    </location>
</feature>
<reference evidence="5" key="1">
    <citation type="journal article" date="2023" name="Mol. Phylogenet. Evol.">
        <title>Genome-scale phylogeny and comparative genomics of the fungal order Sordariales.</title>
        <authorList>
            <person name="Hensen N."/>
            <person name="Bonometti L."/>
            <person name="Westerberg I."/>
            <person name="Brannstrom I.O."/>
            <person name="Guillou S."/>
            <person name="Cros-Aarteil S."/>
            <person name="Calhoun S."/>
            <person name="Haridas S."/>
            <person name="Kuo A."/>
            <person name="Mondo S."/>
            <person name="Pangilinan J."/>
            <person name="Riley R."/>
            <person name="LaButti K."/>
            <person name="Andreopoulos B."/>
            <person name="Lipzen A."/>
            <person name="Chen C."/>
            <person name="Yan M."/>
            <person name="Daum C."/>
            <person name="Ng V."/>
            <person name="Clum A."/>
            <person name="Steindorff A."/>
            <person name="Ohm R.A."/>
            <person name="Martin F."/>
            <person name="Silar P."/>
            <person name="Natvig D.O."/>
            <person name="Lalanne C."/>
            <person name="Gautier V."/>
            <person name="Ament-Velasquez S.L."/>
            <person name="Kruys A."/>
            <person name="Hutchinson M.I."/>
            <person name="Powell A.J."/>
            <person name="Barry K."/>
            <person name="Miller A.N."/>
            <person name="Grigoriev I.V."/>
            <person name="Debuchy R."/>
            <person name="Gladieux P."/>
            <person name="Hiltunen Thoren M."/>
            <person name="Johannesson H."/>
        </authorList>
    </citation>
    <scope>NUCLEOTIDE SEQUENCE</scope>
    <source>
        <strain evidence="5">CBS 958.72</strain>
    </source>
</reference>
<dbReference type="PANTHER" id="PTHR38118:SF2">
    <property type="entry name" value="CDP-ALCOHOL PHOSPHATIDYLTRANSFERASE PROTEIN"/>
    <property type="match status" value="1"/>
</dbReference>
<protein>
    <recommendedName>
        <fullName evidence="4">DUF7707 domain-containing protein</fullName>
    </recommendedName>
</protein>
<dbReference type="Pfam" id="PF24808">
    <property type="entry name" value="DUF7707"/>
    <property type="match status" value="1"/>
</dbReference>
<evidence type="ECO:0000256" key="3">
    <source>
        <dbReference type="SAM" id="SignalP"/>
    </source>
</evidence>
<proteinExistence type="predicted"/>
<feature type="signal peptide" evidence="3">
    <location>
        <begin position="1"/>
        <end position="19"/>
    </location>
</feature>
<evidence type="ECO:0000256" key="2">
    <source>
        <dbReference type="SAM" id="Phobius"/>
    </source>
</evidence>
<dbReference type="EMBL" id="JAULSN010000001">
    <property type="protein sequence ID" value="KAK3382359.1"/>
    <property type="molecule type" value="Genomic_DNA"/>
</dbReference>
<dbReference type="InterPro" id="IPR056124">
    <property type="entry name" value="DUF7707"/>
</dbReference>
<comment type="caution">
    <text evidence="5">The sequence shown here is derived from an EMBL/GenBank/DDBJ whole genome shotgun (WGS) entry which is preliminary data.</text>
</comment>
<keyword evidence="6" id="KW-1185">Reference proteome</keyword>
<dbReference type="Proteomes" id="UP001287356">
    <property type="component" value="Unassembled WGS sequence"/>
</dbReference>
<evidence type="ECO:0000256" key="1">
    <source>
        <dbReference type="SAM" id="MobiDB-lite"/>
    </source>
</evidence>
<feature type="compositionally biased region" description="Low complexity" evidence="1">
    <location>
        <begin position="132"/>
        <end position="147"/>
    </location>
</feature>
<feature type="chain" id="PRO_5042132813" description="DUF7707 domain-containing protein" evidence="3">
    <location>
        <begin position="20"/>
        <end position="203"/>
    </location>
</feature>
<dbReference type="PANTHER" id="PTHR38118">
    <property type="entry name" value="ANCHORED CELL WALL PROTEIN 11-RELATED"/>
    <property type="match status" value="1"/>
</dbReference>
<organism evidence="5 6">
    <name type="scientific">Lasiosphaeria ovina</name>
    <dbReference type="NCBI Taxonomy" id="92902"/>
    <lineage>
        <taxon>Eukaryota</taxon>
        <taxon>Fungi</taxon>
        <taxon>Dikarya</taxon>
        <taxon>Ascomycota</taxon>
        <taxon>Pezizomycotina</taxon>
        <taxon>Sordariomycetes</taxon>
        <taxon>Sordariomycetidae</taxon>
        <taxon>Sordariales</taxon>
        <taxon>Lasiosphaeriaceae</taxon>
        <taxon>Lasiosphaeria</taxon>
    </lineage>
</organism>
<feature type="compositionally biased region" description="Low complexity" evidence="1">
    <location>
        <begin position="159"/>
        <end position="173"/>
    </location>
</feature>
<accession>A0AAE0TWN2</accession>
<feature type="region of interest" description="Disordered" evidence="1">
    <location>
        <begin position="132"/>
        <end position="173"/>
    </location>
</feature>
<evidence type="ECO:0000259" key="4">
    <source>
        <dbReference type="Pfam" id="PF24808"/>
    </source>
</evidence>
<sequence length="203" mass="20925">MVSFTKTLLALAGALVVSADYYIDPTTVSLSLREAWCRDEKSTCPSICLQQSPGGTTKVNTCDPKTLTYGCVCGDGLQPNVSEYSLTLPYHVCQQWGENCVKSCAGDNTCSSSCRQDHPCGAQSPTRINVTTTTSASSTVSTPSATSNQVANGLAGQDNGNSNNNNNGGSAPGSAATRVAAFGSIYGLAIVLGGLFTGFALML</sequence>
<keyword evidence="2" id="KW-1133">Transmembrane helix</keyword>
<keyword evidence="2" id="KW-0472">Membrane</keyword>
<gene>
    <name evidence="5" type="ORF">B0T24DRAFT_601276</name>
</gene>
<keyword evidence="2" id="KW-0812">Transmembrane</keyword>
<evidence type="ECO:0000313" key="5">
    <source>
        <dbReference type="EMBL" id="KAK3382359.1"/>
    </source>
</evidence>
<dbReference type="AlphaFoldDB" id="A0AAE0TWN2"/>
<keyword evidence="3" id="KW-0732">Signal</keyword>
<evidence type="ECO:0000313" key="6">
    <source>
        <dbReference type="Proteomes" id="UP001287356"/>
    </source>
</evidence>
<name>A0AAE0TWN2_9PEZI</name>